<dbReference type="InterPro" id="IPR016032">
    <property type="entry name" value="Sig_transdc_resp-reg_C-effctor"/>
</dbReference>
<sequence>MGDTRPLNVWPLVGRTAALRGITEAAAQEDARAVVVVGPPGVGRTRLAREAVTALAAAGHRTAWATGTSAAGTITFGALLHLVAMEEVATAAYVFGRLVERLSAPGGRRPVLVVDDAHLLDDASAALVHHLAVHTATFVLLTLRPGRATPDVVTALWKEQVARRVELEPLGGSDVDMLLERALGGQMDAVSRRTLRRLSAGNPLVLREVVRAGLERSALRRVDGVWHLAAPVEVTGRLGDVIEEQMKADDPVVRNVLEVLACAEPLGQPVLEAITGHAAVVQAERQGLVVVEPSGLRHQARLAMPAYGDVIRARMPRAQARAIWRQLAESLATSAHLRADDALDLAVWRLNAGLDSYAPELLAGAERAVERLELGIAERLASASRENGGGVEADLTLAEVLALQGRYADAAAVLPPRERCDGKATTDRWAMLAEKIEYWSQEDSSDPGLPAGERAAEAVRAWALLLEGRVKQALQVGTALLARPDPELAARATVWAATAVTLAAGLVGDITLAERASAIGRDVAHAHRTVLPWGPVQVGGARCLALMLSGDLAAAATAVESGYREAVETEAAPLVGAWASIRGIVAKAQGRVQLAQEALREAVVLLDGYDALRFQQLYMAELAGTHALAGDTIQAETWLDRVDGMPPAPGVLFDWWIDRNRAWTAAAMLDLSGAANLAIEAAKAARAGAPAIEALALFDAVRFGAAEDVCERLKELATETPTPTTAAFAAAATAYATDNARQLTEAAGALRDLGHLLPAAEAAATAYRLHVREGRRTAAKNTLALARELLAECGRARTPLTDLTGSEASLTPRELQVAKLVAAGLSGRAVADRLGLSLRTVNNHLGRIYVKLGVSGRQALADVLGQ</sequence>
<dbReference type="SUPFAM" id="SSF46894">
    <property type="entry name" value="C-terminal effector domain of the bipartite response regulators"/>
    <property type="match status" value="1"/>
</dbReference>
<organism evidence="5 6">
    <name type="scientific">Acrocarpospora macrocephala</name>
    <dbReference type="NCBI Taxonomy" id="150177"/>
    <lineage>
        <taxon>Bacteria</taxon>
        <taxon>Bacillati</taxon>
        <taxon>Actinomycetota</taxon>
        <taxon>Actinomycetes</taxon>
        <taxon>Streptosporangiales</taxon>
        <taxon>Streptosporangiaceae</taxon>
        <taxon>Acrocarpospora</taxon>
    </lineage>
</organism>
<name>A0A5M3WTI3_9ACTN</name>
<feature type="domain" description="HTH luxR-type" evidence="4">
    <location>
        <begin position="803"/>
        <end position="866"/>
    </location>
</feature>
<proteinExistence type="predicted"/>
<accession>A0A5M3WTI3</accession>
<comment type="caution">
    <text evidence="5">The sequence shown here is derived from an EMBL/GenBank/DDBJ whole genome shotgun (WGS) entry which is preliminary data.</text>
</comment>
<dbReference type="InterPro" id="IPR000792">
    <property type="entry name" value="Tscrpt_reg_LuxR_C"/>
</dbReference>
<dbReference type="SMART" id="SM00421">
    <property type="entry name" value="HTH_LUXR"/>
    <property type="match status" value="1"/>
</dbReference>
<dbReference type="InterPro" id="IPR036388">
    <property type="entry name" value="WH-like_DNA-bd_sf"/>
</dbReference>
<dbReference type="Proteomes" id="UP000331127">
    <property type="component" value="Unassembled WGS sequence"/>
</dbReference>
<dbReference type="InterPro" id="IPR041664">
    <property type="entry name" value="AAA_16"/>
</dbReference>
<keyword evidence="2" id="KW-0238">DNA-binding</keyword>
<evidence type="ECO:0000256" key="1">
    <source>
        <dbReference type="ARBA" id="ARBA00023015"/>
    </source>
</evidence>
<dbReference type="Pfam" id="PF00196">
    <property type="entry name" value="GerE"/>
    <property type="match status" value="1"/>
</dbReference>
<dbReference type="GO" id="GO:0006355">
    <property type="term" value="P:regulation of DNA-templated transcription"/>
    <property type="evidence" value="ECO:0007669"/>
    <property type="project" value="InterPro"/>
</dbReference>
<reference evidence="5 6" key="1">
    <citation type="submission" date="2019-10" db="EMBL/GenBank/DDBJ databases">
        <title>Whole genome shotgun sequence of Acrocarpospora macrocephala NBRC 16266.</title>
        <authorList>
            <person name="Ichikawa N."/>
            <person name="Kimura A."/>
            <person name="Kitahashi Y."/>
            <person name="Komaki H."/>
            <person name="Oguchi A."/>
        </authorList>
    </citation>
    <scope>NUCLEOTIDE SEQUENCE [LARGE SCALE GENOMIC DNA]</scope>
    <source>
        <strain evidence="5 6">NBRC 16266</strain>
    </source>
</reference>
<dbReference type="PROSITE" id="PS50043">
    <property type="entry name" value="HTH_LUXR_2"/>
    <property type="match status" value="1"/>
</dbReference>
<evidence type="ECO:0000313" key="6">
    <source>
        <dbReference type="Proteomes" id="UP000331127"/>
    </source>
</evidence>
<dbReference type="OrthoDB" id="3197423at2"/>
<keyword evidence="3" id="KW-0804">Transcription</keyword>
<evidence type="ECO:0000259" key="4">
    <source>
        <dbReference type="PROSITE" id="PS50043"/>
    </source>
</evidence>
<dbReference type="Gene3D" id="1.10.10.10">
    <property type="entry name" value="Winged helix-like DNA-binding domain superfamily/Winged helix DNA-binding domain"/>
    <property type="match status" value="1"/>
</dbReference>
<dbReference type="SUPFAM" id="SSF52540">
    <property type="entry name" value="P-loop containing nucleoside triphosphate hydrolases"/>
    <property type="match status" value="1"/>
</dbReference>
<gene>
    <name evidence="5" type="ORF">Amac_055770</name>
</gene>
<dbReference type="Pfam" id="PF13191">
    <property type="entry name" value="AAA_16"/>
    <property type="match status" value="1"/>
</dbReference>
<evidence type="ECO:0000256" key="3">
    <source>
        <dbReference type="ARBA" id="ARBA00023163"/>
    </source>
</evidence>
<dbReference type="CDD" id="cd06170">
    <property type="entry name" value="LuxR_C_like"/>
    <property type="match status" value="1"/>
</dbReference>
<dbReference type="InterPro" id="IPR039420">
    <property type="entry name" value="WalR-like"/>
</dbReference>
<dbReference type="InterPro" id="IPR027417">
    <property type="entry name" value="P-loop_NTPase"/>
</dbReference>
<protein>
    <submittedName>
        <fullName evidence="5">LuxR family transcriptional regulator</fullName>
    </submittedName>
</protein>
<dbReference type="EMBL" id="BLAE01000034">
    <property type="protein sequence ID" value="GES11980.1"/>
    <property type="molecule type" value="Genomic_DNA"/>
</dbReference>
<dbReference type="Gene3D" id="3.40.50.300">
    <property type="entry name" value="P-loop containing nucleotide triphosphate hydrolases"/>
    <property type="match status" value="1"/>
</dbReference>
<evidence type="ECO:0000256" key="2">
    <source>
        <dbReference type="ARBA" id="ARBA00023125"/>
    </source>
</evidence>
<dbReference type="PRINTS" id="PR00038">
    <property type="entry name" value="HTHLUXR"/>
</dbReference>
<dbReference type="PANTHER" id="PTHR43214">
    <property type="entry name" value="TWO-COMPONENT RESPONSE REGULATOR"/>
    <property type="match status" value="1"/>
</dbReference>
<keyword evidence="6" id="KW-1185">Reference proteome</keyword>
<dbReference type="RefSeq" id="WP_155357333.1">
    <property type="nucleotide sequence ID" value="NZ_BAAAHL010000030.1"/>
</dbReference>
<keyword evidence="1" id="KW-0805">Transcription regulation</keyword>
<dbReference type="PANTHER" id="PTHR43214:SF24">
    <property type="entry name" value="TRANSCRIPTIONAL REGULATORY PROTEIN NARL-RELATED"/>
    <property type="match status" value="1"/>
</dbReference>
<evidence type="ECO:0000313" key="5">
    <source>
        <dbReference type="EMBL" id="GES11980.1"/>
    </source>
</evidence>
<dbReference type="GO" id="GO:0003677">
    <property type="term" value="F:DNA binding"/>
    <property type="evidence" value="ECO:0007669"/>
    <property type="project" value="UniProtKB-KW"/>
</dbReference>
<dbReference type="AlphaFoldDB" id="A0A5M3WTI3"/>